<feature type="domain" description="N-acetyltransferase" evidence="1">
    <location>
        <begin position="3"/>
        <end position="146"/>
    </location>
</feature>
<dbReference type="InterPro" id="IPR016181">
    <property type="entry name" value="Acyl_CoA_acyltransferase"/>
</dbReference>
<dbReference type="InterPro" id="IPR000182">
    <property type="entry name" value="GNAT_dom"/>
</dbReference>
<evidence type="ECO:0000259" key="1">
    <source>
        <dbReference type="PROSITE" id="PS51186"/>
    </source>
</evidence>
<reference evidence="2 3" key="1">
    <citation type="submission" date="2023-05" db="EMBL/GenBank/DDBJ databases">
        <title>Chelatococcus sp. nov., a moderately thermophilic bacterium isolated from hot spring microbial mat.</title>
        <authorList>
            <person name="Hu C.-J."/>
            <person name="Li W.-J."/>
        </authorList>
    </citation>
    <scope>NUCLEOTIDE SEQUENCE [LARGE SCALE GENOMIC DNA]</scope>
    <source>
        <strain evidence="2 3">SYSU G07232</strain>
    </source>
</reference>
<gene>
    <name evidence="2" type="ORF">QNA08_14895</name>
</gene>
<dbReference type="Pfam" id="PF00583">
    <property type="entry name" value="Acetyltransf_1"/>
    <property type="match status" value="1"/>
</dbReference>
<name>A0ABT7AJG3_9HYPH</name>
<organism evidence="2 3">
    <name type="scientific">Chelatococcus albus</name>
    <dbReference type="NCBI Taxonomy" id="3047466"/>
    <lineage>
        <taxon>Bacteria</taxon>
        <taxon>Pseudomonadati</taxon>
        <taxon>Pseudomonadota</taxon>
        <taxon>Alphaproteobacteria</taxon>
        <taxon>Hyphomicrobiales</taxon>
        <taxon>Chelatococcaceae</taxon>
        <taxon>Chelatococcus</taxon>
    </lineage>
</organism>
<dbReference type="Gene3D" id="1.10.287.900">
    <property type="entry name" value="The crystal structure of the spermine/spermidine acetyltransferase from enterococcus faecali"/>
    <property type="match status" value="1"/>
</dbReference>
<dbReference type="InterPro" id="IPR050276">
    <property type="entry name" value="MshD_Acetyltransferase"/>
</dbReference>
<dbReference type="EMBL" id="JASJEV010000010">
    <property type="protein sequence ID" value="MDJ1159522.1"/>
    <property type="molecule type" value="Genomic_DNA"/>
</dbReference>
<accession>A0ABT7AJG3</accession>
<dbReference type="InterPro" id="IPR027455">
    <property type="entry name" value="Sper_AcTfrase_N"/>
</dbReference>
<sequence length="152" mass="16450">MTVAVTPLTHEEREAVRALAVAPEQADFVATNAESIEEADERPECVPLAVHADGKLVGFAMYALDPDDGNYWIYRLMIDRRFQGRGYGRAALLRVVELIAAQPGCTLIVLGVQPGNTHARRLYASAGFHETGEMIGGEVVMRYDLACCAAAG</sequence>
<dbReference type="PANTHER" id="PTHR43617">
    <property type="entry name" value="L-AMINO ACID N-ACETYLTRANSFERASE"/>
    <property type="match status" value="1"/>
</dbReference>
<dbReference type="CDD" id="cd04301">
    <property type="entry name" value="NAT_SF"/>
    <property type="match status" value="1"/>
</dbReference>
<dbReference type="Proteomes" id="UP001321492">
    <property type="component" value="Unassembled WGS sequence"/>
</dbReference>
<dbReference type="PROSITE" id="PS51186">
    <property type="entry name" value="GNAT"/>
    <property type="match status" value="1"/>
</dbReference>
<protein>
    <submittedName>
        <fullName evidence="2">GNAT family N-acetyltransferase</fullName>
    </submittedName>
</protein>
<comment type="caution">
    <text evidence="2">The sequence shown here is derived from an EMBL/GenBank/DDBJ whole genome shotgun (WGS) entry which is preliminary data.</text>
</comment>
<evidence type="ECO:0000313" key="3">
    <source>
        <dbReference type="Proteomes" id="UP001321492"/>
    </source>
</evidence>
<dbReference type="SUPFAM" id="SSF55729">
    <property type="entry name" value="Acyl-CoA N-acyltransferases (Nat)"/>
    <property type="match status" value="1"/>
</dbReference>
<dbReference type="RefSeq" id="WP_283741520.1">
    <property type="nucleotide sequence ID" value="NZ_JASJEV010000010.1"/>
</dbReference>
<dbReference type="Gene3D" id="3.40.630.30">
    <property type="match status" value="1"/>
</dbReference>
<keyword evidence="3" id="KW-1185">Reference proteome</keyword>
<proteinExistence type="predicted"/>
<evidence type="ECO:0000313" key="2">
    <source>
        <dbReference type="EMBL" id="MDJ1159522.1"/>
    </source>
</evidence>